<feature type="signal peptide" evidence="7">
    <location>
        <begin position="1"/>
        <end position="25"/>
    </location>
</feature>
<dbReference type="InterPro" id="IPR008717">
    <property type="entry name" value="Noggin"/>
</dbReference>
<reference evidence="9" key="1">
    <citation type="submission" date="2025-08" db="UniProtKB">
        <authorList>
            <consortium name="RefSeq"/>
        </authorList>
    </citation>
    <scope>IDENTIFICATION</scope>
</reference>
<dbReference type="InterPro" id="IPR029034">
    <property type="entry name" value="Cystine-knot_cytokine"/>
</dbReference>
<dbReference type="Proteomes" id="UP000515156">
    <property type="component" value="Chromosome 1"/>
</dbReference>
<dbReference type="SUPFAM" id="SSF57501">
    <property type="entry name" value="Cystine-knot cytokines"/>
    <property type="match status" value="1"/>
</dbReference>
<dbReference type="Pfam" id="PF05806">
    <property type="entry name" value="Noggin"/>
    <property type="match status" value="1"/>
</dbReference>
<keyword evidence="5 7" id="KW-0732">Signal</keyword>
<dbReference type="KEGG" id="muo:115460230"/>
<proteinExistence type="inferred from homology"/>
<keyword evidence="6" id="KW-0891">Chondrogenesis</keyword>
<evidence type="ECO:0000256" key="7">
    <source>
        <dbReference type="SAM" id="SignalP"/>
    </source>
</evidence>
<dbReference type="GeneID" id="115460230"/>
<dbReference type="OrthoDB" id="5950649at2759"/>
<evidence type="ECO:0000313" key="9">
    <source>
        <dbReference type="RefSeq" id="XP_030045905.1"/>
    </source>
</evidence>
<dbReference type="PANTHER" id="PTHR10494">
    <property type="entry name" value="BONE MORPHOGENETIC PROTEIN INHIBITOR, NOGGIN"/>
    <property type="match status" value="1"/>
</dbReference>
<evidence type="ECO:0000256" key="1">
    <source>
        <dbReference type="ARBA" id="ARBA00004613"/>
    </source>
</evidence>
<evidence type="ECO:0000256" key="2">
    <source>
        <dbReference type="ARBA" id="ARBA00007480"/>
    </source>
</evidence>
<dbReference type="Gene3D" id="2.10.90.10">
    <property type="entry name" value="Cystine-knot cytokines"/>
    <property type="match status" value="1"/>
</dbReference>
<dbReference type="GO" id="GO:0001649">
    <property type="term" value="P:osteoblast differentiation"/>
    <property type="evidence" value="ECO:0007669"/>
    <property type="project" value="TreeGrafter"/>
</dbReference>
<dbReference type="GO" id="GO:0005615">
    <property type="term" value="C:extracellular space"/>
    <property type="evidence" value="ECO:0007669"/>
    <property type="project" value="TreeGrafter"/>
</dbReference>
<evidence type="ECO:0000313" key="8">
    <source>
        <dbReference type="Proteomes" id="UP000515156"/>
    </source>
</evidence>
<comment type="subcellular location">
    <subcellularLocation>
        <location evidence="1">Secreted</location>
    </subcellularLocation>
</comment>
<keyword evidence="8" id="KW-1185">Reference proteome</keyword>
<dbReference type="GO" id="GO:0009953">
    <property type="term" value="P:dorsal/ventral pattern formation"/>
    <property type="evidence" value="ECO:0007669"/>
    <property type="project" value="TreeGrafter"/>
</dbReference>
<protein>
    <submittedName>
        <fullName evidence="9">Noggin-like</fullName>
    </submittedName>
</protein>
<dbReference type="Gene3D" id="1.10.287.520">
    <property type="entry name" value="Helix hairpin bin"/>
    <property type="match status" value="1"/>
</dbReference>
<name>A0A6P7X5R0_9AMPH</name>
<keyword evidence="3" id="KW-0217">Developmental protein</keyword>
<dbReference type="RefSeq" id="XP_030045905.1">
    <property type="nucleotide sequence ID" value="XM_030190045.1"/>
</dbReference>
<comment type="similarity">
    <text evidence="2">Belongs to the noggin family.</text>
</comment>
<organism evidence="8 9">
    <name type="scientific">Microcaecilia unicolor</name>
    <dbReference type="NCBI Taxonomy" id="1415580"/>
    <lineage>
        <taxon>Eukaryota</taxon>
        <taxon>Metazoa</taxon>
        <taxon>Chordata</taxon>
        <taxon>Craniata</taxon>
        <taxon>Vertebrata</taxon>
        <taxon>Euteleostomi</taxon>
        <taxon>Amphibia</taxon>
        <taxon>Gymnophiona</taxon>
        <taxon>Siphonopidae</taxon>
        <taxon>Microcaecilia</taxon>
    </lineage>
</organism>
<dbReference type="GO" id="GO:0030514">
    <property type="term" value="P:negative regulation of BMP signaling pathway"/>
    <property type="evidence" value="ECO:0007669"/>
    <property type="project" value="InterPro"/>
</dbReference>
<accession>A0A6P7X5R0</accession>
<evidence type="ECO:0000256" key="4">
    <source>
        <dbReference type="ARBA" id="ARBA00022525"/>
    </source>
</evidence>
<dbReference type="PANTHER" id="PTHR10494:SF6">
    <property type="entry name" value="NOGGIN"/>
    <property type="match status" value="1"/>
</dbReference>
<evidence type="ECO:0000256" key="3">
    <source>
        <dbReference type="ARBA" id="ARBA00022473"/>
    </source>
</evidence>
<dbReference type="GO" id="GO:0051216">
    <property type="term" value="P:cartilage development"/>
    <property type="evidence" value="ECO:0007669"/>
    <property type="project" value="UniProtKB-KW"/>
</dbReference>
<evidence type="ECO:0000256" key="6">
    <source>
        <dbReference type="ARBA" id="ARBA00023188"/>
    </source>
</evidence>
<sequence length="270" mass="30307">MDGTEVSGCLLLLVCSLALWPFSMGAAPPSTVGDLPPPEEALTEMPLPEKMGDASVLDSDIHIIRKKPSSNLRPYSLSLLQEDYHYSPKPKHLRSARLLRLLGPSFDPFWMSVEKPQNRSAEVADLESLSQDLADGMTRYQKKLLREAQNLNLHSLLPRGESSNVTEAVLAYLHQWLVNSATCKLTSSWVHLGPVFWPRWVRHTDCDTSYTSCSWPPGMVCRQAQVTQLKILAWHCWTGKDPLGTGRLIHQCTWRQVPYPVVAACKCSCR</sequence>
<dbReference type="AlphaFoldDB" id="A0A6P7X5R0"/>
<evidence type="ECO:0000256" key="5">
    <source>
        <dbReference type="ARBA" id="ARBA00022729"/>
    </source>
</evidence>
<dbReference type="GO" id="GO:0045596">
    <property type="term" value="P:negative regulation of cell differentiation"/>
    <property type="evidence" value="ECO:0007669"/>
    <property type="project" value="InterPro"/>
</dbReference>
<dbReference type="InParanoid" id="A0A6P7X5R0"/>
<feature type="chain" id="PRO_5028125529" evidence="7">
    <location>
        <begin position="26"/>
        <end position="270"/>
    </location>
</feature>
<keyword evidence="4" id="KW-0964">Secreted</keyword>
<gene>
    <name evidence="9" type="primary">LOC115460230</name>
</gene>